<gene>
    <name evidence="1" type="ORF">DSO57_1009535</name>
</gene>
<sequence>MPPLPSVVQSHPVPLGSSKVSSPTPTYTPWFLTGLILMGLNAYFPQLSPVSSLFSPLQAAVLVLHWVASWWFVSPGWEPNLVSLAPLSHTMCLNQQPIN</sequence>
<keyword evidence="2" id="KW-1185">Reference proteome</keyword>
<dbReference type="EMBL" id="QTSX02007130">
    <property type="protein sequence ID" value="KAJ9050923.1"/>
    <property type="molecule type" value="Genomic_DNA"/>
</dbReference>
<reference evidence="1" key="1">
    <citation type="submission" date="2022-04" db="EMBL/GenBank/DDBJ databases">
        <title>Genome of the entomopathogenic fungus Entomophthora muscae.</title>
        <authorList>
            <person name="Elya C."/>
            <person name="Lovett B.R."/>
            <person name="Lee E."/>
            <person name="Macias A.M."/>
            <person name="Hajek A.E."/>
            <person name="De Bivort B.L."/>
            <person name="Kasson M.T."/>
            <person name="De Fine Licht H.H."/>
            <person name="Stajich J.E."/>
        </authorList>
    </citation>
    <scope>NUCLEOTIDE SEQUENCE</scope>
    <source>
        <strain evidence="1">Berkeley</strain>
    </source>
</reference>
<evidence type="ECO:0000313" key="2">
    <source>
        <dbReference type="Proteomes" id="UP001165960"/>
    </source>
</evidence>
<organism evidence="1 2">
    <name type="scientific">Entomophthora muscae</name>
    <dbReference type="NCBI Taxonomy" id="34485"/>
    <lineage>
        <taxon>Eukaryota</taxon>
        <taxon>Fungi</taxon>
        <taxon>Fungi incertae sedis</taxon>
        <taxon>Zoopagomycota</taxon>
        <taxon>Entomophthoromycotina</taxon>
        <taxon>Entomophthoromycetes</taxon>
        <taxon>Entomophthorales</taxon>
        <taxon>Entomophthoraceae</taxon>
        <taxon>Entomophthora</taxon>
    </lineage>
</organism>
<comment type="caution">
    <text evidence="1">The sequence shown here is derived from an EMBL/GenBank/DDBJ whole genome shotgun (WGS) entry which is preliminary data.</text>
</comment>
<dbReference type="Proteomes" id="UP001165960">
    <property type="component" value="Unassembled WGS sequence"/>
</dbReference>
<accession>A0ACC2RLG0</accession>
<protein>
    <submittedName>
        <fullName evidence="1">Uncharacterized protein</fullName>
    </submittedName>
</protein>
<name>A0ACC2RLG0_9FUNG</name>
<evidence type="ECO:0000313" key="1">
    <source>
        <dbReference type="EMBL" id="KAJ9050923.1"/>
    </source>
</evidence>
<proteinExistence type="predicted"/>